<dbReference type="AlphaFoldDB" id="A0A177C7A1"/>
<dbReference type="GeneID" id="28771420"/>
<dbReference type="EMBL" id="KV441555">
    <property type="protein sequence ID" value="OAG03001.1"/>
    <property type="molecule type" value="Genomic_DNA"/>
</dbReference>
<dbReference type="RefSeq" id="XP_018033366.1">
    <property type="nucleotide sequence ID" value="XM_018187934.1"/>
</dbReference>
<gene>
    <name evidence="1" type="ORF">CC84DRAFT_939371</name>
</gene>
<organism evidence="1 2">
    <name type="scientific">Paraphaeosphaeria sporulosa</name>
    <dbReference type="NCBI Taxonomy" id="1460663"/>
    <lineage>
        <taxon>Eukaryota</taxon>
        <taxon>Fungi</taxon>
        <taxon>Dikarya</taxon>
        <taxon>Ascomycota</taxon>
        <taxon>Pezizomycotina</taxon>
        <taxon>Dothideomycetes</taxon>
        <taxon>Pleosporomycetidae</taxon>
        <taxon>Pleosporales</taxon>
        <taxon>Massarineae</taxon>
        <taxon>Didymosphaeriaceae</taxon>
        <taxon>Paraphaeosphaeria</taxon>
    </lineage>
</organism>
<proteinExistence type="predicted"/>
<accession>A0A177C7A1</accession>
<name>A0A177C7A1_9PLEO</name>
<sequence>MRAISNFDHLLLEDSSIPEVSHASRKTLAPALNAIAVGLDLGRNASPILCSCLVFLKMTAVGEDVVPCLSDICRTCGIPWTYAFVSSAFLSTSSTIGRVAACAKIHATIFTISFTALVNAWSPTMLIPPLLHLERSHPRISQDLGFLYSARHMPSTSSCIVDWASNFNQIAWMRILHNMSTDECVVAPPYSL</sequence>
<evidence type="ECO:0000313" key="1">
    <source>
        <dbReference type="EMBL" id="OAG03001.1"/>
    </source>
</evidence>
<protein>
    <submittedName>
        <fullName evidence="1">Uncharacterized protein</fullName>
    </submittedName>
</protein>
<dbReference type="Proteomes" id="UP000077069">
    <property type="component" value="Unassembled WGS sequence"/>
</dbReference>
<dbReference type="InParanoid" id="A0A177C7A1"/>
<evidence type="ECO:0000313" key="2">
    <source>
        <dbReference type="Proteomes" id="UP000077069"/>
    </source>
</evidence>
<reference evidence="1 2" key="1">
    <citation type="submission" date="2016-05" db="EMBL/GenBank/DDBJ databases">
        <title>Comparative analysis of secretome profiles of manganese(II)-oxidizing ascomycete fungi.</title>
        <authorList>
            <consortium name="DOE Joint Genome Institute"/>
            <person name="Zeiner C.A."/>
            <person name="Purvine S.O."/>
            <person name="Zink E.M."/>
            <person name="Wu S."/>
            <person name="Pasa-Tolic L."/>
            <person name="Chaput D.L."/>
            <person name="Haridas S."/>
            <person name="Grigoriev I.V."/>
            <person name="Santelli C.M."/>
            <person name="Hansel C.M."/>
        </authorList>
    </citation>
    <scope>NUCLEOTIDE SEQUENCE [LARGE SCALE GENOMIC DNA]</scope>
    <source>
        <strain evidence="1 2">AP3s5-JAC2a</strain>
    </source>
</reference>
<keyword evidence="2" id="KW-1185">Reference proteome</keyword>